<gene>
    <name evidence="2" type="ORF">QYE76_016301</name>
</gene>
<evidence type="ECO:0000259" key="1">
    <source>
        <dbReference type="Pfam" id="PF13456"/>
    </source>
</evidence>
<dbReference type="InterPro" id="IPR053151">
    <property type="entry name" value="RNase_H-like"/>
</dbReference>
<dbReference type="InterPro" id="IPR012337">
    <property type="entry name" value="RNaseH-like_sf"/>
</dbReference>
<protein>
    <recommendedName>
        <fullName evidence="1">RNase H type-1 domain-containing protein</fullName>
    </recommendedName>
</protein>
<dbReference type="CDD" id="cd06222">
    <property type="entry name" value="RNase_H_like"/>
    <property type="match status" value="1"/>
</dbReference>
<name>A0AAD8XAL5_LOLMU</name>
<reference evidence="2" key="1">
    <citation type="submission" date="2023-07" db="EMBL/GenBank/DDBJ databases">
        <title>A chromosome-level genome assembly of Lolium multiflorum.</title>
        <authorList>
            <person name="Chen Y."/>
            <person name="Copetti D."/>
            <person name="Kolliker R."/>
            <person name="Studer B."/>
        </authorList>
    </citation>
    <scope>NUCLEOTIDE SEQUENCE</scope>
    <source>
        <strain evidence="2">02402/16</strain>
        <tissue evidence="2">Leaf</tissue>
    </source>
</reference>
<dbReference type="PANTHER" id="PTHR47723:SF24">
    <property type="entry name" value="RNASE H TYPE-1 DOMAIN-CONTAINING PROTEIN"/>
    <property type="match status" value="1"/>
</dbReference>
<dbReference type="InterPro" id="IPR036397">
    <property type="entry name" value="RNaseH_sf"/>
</dbReference>
<organism evidence="2 3">
    <name type="scientific">Lolium multiflorum</name>
    <name type="common">Italian ryegrass</name>
    <name type="synonym">Lolium perenne subsp. multiflorum</name>
    <dbReference type="NCBI Taxonomy" id="4521"/>
    <lineage>
        <taxon>Eukaryota</taxon>
        <taxon>Viridiplantae</taxon>
        <taxon>Streptophyta</taxon>
        <taxon>Embryophyta</taxon>
        <taxon>Tracheophyta</taxon>
        <taxon>Spermatophyta</taxon>
        <taxon>Magnoliopsida</taxon>
        <taxon>Liliopsida</taxon>
        <taxon>Poales</taxon>
        <taxon>Poaceae</taxon>
        <taxon>BOP clade</taxon>
        <taxon>Pooideae</taxon>
        <taxon>Poodae</taxon>
        <taxon>Poeae</taxon>
        <taxon>Poeae Chloroplast Group 2 (Poeae type)</taxon>
        <taxon>Loliodinae</taxon>
        <taxon>Loliinae</taxon>
        <taxon>Lolium</taxon>
    </lineage>
</organism>
<dbReference type="InterPro" id="IPR002156">
    <property type="entry name" value="RNaseH_domain"/>
</dbReference>
<accession>A0AAD8XAL5</accession>
<dbReference type="InterPro" id="IPR044730">
    <property type="entry name" value="RNase_H-like_dom_plant"/>
</dbReference>
<evidence type="ECO:0000313" key="3">
    <source>
        <dbReference type="Proteomes" id="UP001231189"/>
    </source>
</evidence>
<dbReference type="Pfam" id="PF13456">
    <property type="entry name" value="RVT_3"/>
    <property type="match status" value="1"/>
</dbReference>
<feature type="domain" description="RNase H type-1" evidence="1">
    <location>
        <begin position="70"/>
        <end position="189"/>
    </location>
</feature>
<dbReference type="EMBL" id="JAUUTY010000001">
    <property type="protein sequence ID" value="KAK1699604.1"/>
    <property type="molecule type" value="Genomic_DNA"/>
</dbReference>
<dbReference type="GO" id="GO:0004523">
    <property type="term" value="F:RNA-DNA hybrid ribonuclease activity"/>
    <property type="evidence" value="ECO:0007669"/>
    <property type="project" value="InterPro"/>
</dbReference>
<sequence length="220" mass="24422">MPSVESSKRFLASYLDSLVMIKQAPNADMLKGKSVVSYDQGFTCNTKVSDGRQKNNVKWLPPEEGMAKLNTDGSFVSMNEAGEGMVLRDHTGTVICAAMRNLRYCNDATDAELAAIEDGIAWALNWTELGFTVETDCAEAIQLIRDDTPNTSIYAARVQVIREMMRERDVVVVKISREANRASHELAKLGRVQDRTATWLRSFPLEIATVIHSDCNSINS</sequence>
<proteinExistence type="predicted"/>
<dbReference type="AlphaFoldDB" id="A0AAD8XAL5"/>
<comment type="caution">
    <text evidence="2">The sequence shown here is derived from an EMBL/GenBank/DDBJ whole genome shotgun (WGS) entry which is preliminary data.</text>
</comment>
<keyword evidence="3" id="KW-1185">Reference proteome</keyword>
<dbReference type="GO" id="GO:0003676">
    <property type="term" value="F:nucleic acid binding"/>
    <property type="evidence" value="ECO:0007669"/>
    <property type="project" value="InterPro"/>
</dbReference>
<dbReference type="SUPFAM" id="SSF53098">
    <property type="entry name" value="Ribonuclease H-like"/>
    <property type="match status" value="1"/>
</dbReference>
<evidence type="ECO:0000313" key="2">
    <source>
        <dbReference type="EMBL" id="KAK1699604.1"/>
    </source>
</evidence>
<dbReference type="Gene3D" id="3.30.420.10">
    <property type="entry name" value="Ribonuclease H-like superfamily/Ribonuclease H"/>
    <property type="match status" value="1"/>
</dbReference>
<dbReference type="Proteomes" id="UP001231189">
    <property type="component" value="Unassembled WGS sequence"/>
</dbReference>
<dbReference type="PANTHER" id="PTHR47723">
    <property type="entry name" value="OS05G0353850 PROTEIN"/>
    <property type="match status" value="1"/>
</dbReference>